<dbReference type="EMBL" id="UINC01000692">
    <property type="protein sequence ID" value="SUZ59687.1"/>
    <property type="molecule type" value="Genomic_DNA"/>
</dbReference>
<proteinExistence type="predicted"/>
<evidence type="ECO:0000313" key="1">
    <source>
        <dbReference type="EMBL" id="SUZ59687.1"/>
    </source>
</evidence>
<reference evidence="1" key="1">
    <citation type="submission" date="2018-05" db="EMBL/GenBank/DDBJ databases">
        <authorList>
            <person name="Lanie J.A."/>
            <person name="Ng W.-L."/>
            <person name="Kazmierczak K.M."/>
            <person name="Andrzejewski T.M."/>
            <person name="Davidsen T.M."/>
            <person name="Wayne K.J."/>
            <person name="Tettelin H."/>
            <person name="Glass J.I."/>
            <person name="Rusch D."/>
            <person name="Podicherti R."/>
            <person name="Tsui H.-C.T."/>
            <person name="Winkler M.E."/>
        </authorList>
    </citation>
    <scope>NUCLEOTIDE SEQUENCE</scope>
</reference>
<accession>A0A381NZA5</accession>
<name>A0A381NZA5_9ZZZZ</name>
<organism evidence="1">
    <name type="scientific">marine metagenome</name>
    <dbReference type="NCBI Taxonomy" id="408172"/>
    <lineage>
        <taxon>unclassified sequences</taxon>
        <taxon>metagenomes</taxon>
        <taxon>ecological metagenomes</taxon>
    </lineage>
</organism>
<gene>
    <name evidence="1" type="ORF">METZ01_LOCUS12541</name>
</gene>
<sequence length="237" mass="26813">MNRAIIFISFISIIFAQDADTPQSIVSDQSDSLAVSNDSLSTAMDTLGPPMDLDYGYKGFMWGVPKGSQMPSLEYMDQGQYVRDSSSVQMSGNLGNERVFVEYAFSDSGFWKIEIKYILNPNDFQSHLDLFAKIERTVSEVYGWPETTDRIEAGAMGIHDEINIGFERAFHFSSWNVSPVKISLLLNSIVQVPRNDELNIFGDNMSTLKLVYYNPDYMVITEEVTVEEPLPSIFDIY</sequence>
<protein>
    <submittedName>
        <fullName evidence="1">Uncharacterized protein</fullName>
    </submittedName>
</protein>
<dbReference type="AlphaFoldDB" id="A0A381NZA5"/>